<evidence type="ECO:0000256" key="1">
    <source>
        <dbReference type="SAM" id="SignalP"/>
    </source>
</evidence>
<comment type="caution">
    <text evidence="3">The sequence shown here is derived from an EMBL/GenBank/DDBJ whole genome shotgun (WGS) entry which is preliminary data.</text>
</comment>
<evidence type="ECO:0000313" key="3">
    <source>
        <dbReference type="EMBL" id="MCO6047982.1"/>
    </source>
</evidence>
<gene>
    <name evidence="3" type="ORF">NG895_29115</name>
</gene>
<proteinExistence type="predicted"/>
<keyword evidence="4" id="KW-1185">Reference proteome</keyword>
<dbReference type="GO" id="GO:0016491">
    <property type="term" value="F:oxidoreductase activity"/>
    <property type="evidence" value="ECO:0007669"/>
    <property type="project" value="InterPro"/>
</dbReference>
<dbReference type="PANTHER" id="PTHR42852">
    <property type="entry name" value="THIOL:DISULFIDE INTERCHANGE PROTEIN DSBE"/>
    <property type="match status" value="1"/>
</dbReference>
<dbReference type="RefSeq" id="WP_252856097.1">
    <property type="nucleotide sequence ID" value="NZ_JAMXLR010000095.1"/>
</dbReference>
<dbReference type="Gene3D" id="3.40.30.10">
    <property type="entry name" value="Glutaredoxin"/>
    <property type="match status" value="1"/>
</dbReference>
<organism evidence="3 4">
    <name type="scientific">Aeoliella straminimaris</name>
    <dbReference type="NCBI Taxonomy" id="2954799"/>
    <lineage>
        <taxon>Bacteria</taxon>
        <taxon>Pseudomonadati</taxon>
        <taxon>Planctomycetota</taxon>
        <taxon>Planctomycetia</taxon>
        <taxon>Pirellulales</taxon>
        <taxon>Lacipirellulaceae</taxon>
        <taxon>Aeoliella</taxon>
    </lineage>
</organism>
<protein>
    <submittedName>
        <fullName evidence="3">TlpA family protein disulfide reductase</fullName>
    </submittedName>
</protein>
<feature type="signal peptide" evidence="1">
    <location>
        <begin position="1"/>
        <end position="26"/>
    </location>
</feature>
<dbReference type="InterPro" id="IPR000866">
    <property type="entry name" value="AhpC/TSA"/>
</dbReference>
<keyword evidence="1" id="KW-0732">Signal</keyword>
<dbReference type="Pfam" id="PF00578">
    <property type="entry name" value="AhpC-TSA"/>
    <property type="match status" value="1"/>
</dbReference>
<dbReference type="PANTHER" id="PTHR42852:SF13">
    <property type="entry name" value="PROTEIN DIPZ"/>
    <property type="match status" value="1"/>
</dbReference>
<reference evidence="3" key="1">
    <citation type="submission" date="2022-06" db="EMBL/GenBank/DDBJ databases">
        <title>Aeoliella straminimaris, a novel planctomycete from sediments.</title>
        <authorList>
            <person name="Vitorino I.R."/>
            <person name="Lage O.M."/>
        </authorList>
    </citation>
    <scope>NUCLEOTIDE SEQUENCE</scope>
    <source>
        <strain evidence="3">ICT_H6.2</strain>
    </source>
</reference>
<dbReference type="AlphaFoldDB" id="A0A9X2JJS8"/>
<dbReference type="Proteomes" id="UP001155241">
    <property type="component" value="Unassembled WGS sequence"/>
</dbReference>
<evidence type="ECO:0000313" key="4">
    <source>
        <dbReference type="Proteomes" id="UP001155241"/>
    </source>
</evidence>
<dbReference type="PROSITE" id="PS51257">
    <property type="entry name" value="PROKAR_LIPOPROTEIN"/>
    <property type="match status" value="1"/>
</dbReference>
<dbReference type="PROSITE" id="PS51352">
    <property type="entry name" value="THIOREDOXIN_2"/>
    <property type="match status" value="1"/>
</dbReference>
<feature type="chain" id="PRO_5040890513" evidence="1">
    <location>
        <begin position="27"/>
        <end position="622"/>
    </location>
</feature>
<evidence type="ECO:0000259" key="2">
    <source>
        <dbReference type="PROSITE" id="PS51352"/>
    </source>
</evidence>
<dbReference type="GO" id="GO:0016209">
    <property type="term" value="F:antioxidant activity"/>
    <property type="evidence" value="ECO:0007669"/>
    <property type="project" value="InterPro"/>
</dbReference>
<accession>A0A9X2JJS8</accession>
<name>A0A9X2JJS8_9BACT</name>
<dbReference type="SUPFAM" id="SSF52833">
    <property type="entry name" value="Thioredoxin-like"/>
    <property type="match status" value="1"/>
</dbReference>
<dbReference type="InterPro" id="IPR036249">
    <property type="entry name" value="Thioredoxin-like_sf"/>
</dbReference>
<feature type="domain" description="Thioredoxin" evidence="2">
    <location>
        <begin position="410"/>
        <end position="573"/>
    </location>
</feature>
<sequence length="622" mass="70175">MRWTTMTLAHACVAVGGVALVGACQAEPPTVEQAIAAHRQNIEKLRSLHLQATITTEWTDSFRDNYRQQADATEQLLQKLESGEVDLDDSPQLKSLGYTVPMFIATLNDSLETSRALQDNDRTQNLIEVFTSGSNYQVRTPWESTDEYWKFPQSELTPASLVSDYDKMHIFSRTGNLDSTGRVWQGLWSDGSPKPVQLLKGHFDEFSNQRLPPYALGAHCPCKTRHPIDEFFKDPEQEYHLVREETVGDRQVVVLDALVPHDHKSSKLNEQGKVVFYQGFDFYRGWLDLSRGGVIVKLQWWYGSEGMDREKRATTTPKGTVVSSKIRRLESGAYFPTVTVVETYGADFSTDQEAPASYSVHQRRTYDCKLVESPIDLPADFFQPKYPVGQTYYDVETKNIVGALDPKPSVKPGAVAPPLEGLHWLDGNEHSLEELRGHVVVLEFWRLRSRQCRDTVPALKEVQQHYSGRPVTFIAIHTAEADTEQTAKAIEQFGSDQDWKYLQAIDAGTMQYNSEVANAYGVSEYPAHIVIGPDGGVVYNSNVPPLGLEDLVGRPCEDITPEDEQRFQAYVQAEFSAANIDWPEDEELSLEEQIRRFNKLLVYKLNKQIDAALSTAKGNRTD</sequence>
<dbReference type="CDD" id="cd02966">
    <property type="entry name" value="TlpA_like_family"/>
    <property type="match status" value="1"/>
</dbReference>
<dbReference type="InterPro" id="IPR050553">
    <property type="entry name" value="Thioredoxin_ResA/DsbE_sf"/>
</dbReference>
<dbReference type="InterPro" id="IPR013766">
    <property type="entry name" value="Thioredoxin_domain"/>
</dbReference>
<dbReference type="EMBL" id="JAMXLR010000095">
    <property type="protein sequence ID" value="MCO6047982.1"/>
    <property type="molecule type" value="Genomic_DNA"/>
</dbReference>